<dbReference type="SUPFAM" id="SSF53383">
    <property type="entry name" value="PLP-dependent transferases"/>
    <property type="match status" value="1"/>
</dbReference>
<dbReference type="AlphaFoldDB" id="A0A0F9GPE7"/>
<dbReference type="Gene3D" id="1.10.260.50">
    <property type="match status" value="1"/>
</dbReference>
<feature type="non-terminal residue" evidence="9">
    <location>
        <position position="1"/>
    </location>
</feature>
<dbReference type="Pfam" id="PF00266">
    <property type="entry name" value="Aminotran_5"/>
    <property type="match status" value="1"/>
</dbReference>
<dbReference type="PANTHER" id="PTHR11601">
    <property type="entry name" value="CYSTEINE DESULFURYLASE FAMILY MEMBER"/>
    <property type="match status" value="1"/>
</dbReference>
<name>A0A0F9GPE7_9ZZZZ</name>
<dbReference type="SUPFAM" id="SSF50692">
    <property type="entry name" value="ADC-like"/>
    <property type="match status" value="1"/>
</dbReference>
<dbReference type="GO" id="GO:0051536">
    <property type="term" value="F:iron-sulfur cluster binding"/>
    <property type="evidence" value="ECO:0007669"/>
    <property type="project" value="UniProtKB-KW"/>
</dbReference>
<accession>A0A0F9GPE7</accession>
<dbReference type="InterPro" id="IPR000192">
    <property type="entry name" value="Aminotrans_V_dom"/>
</dbReference>
<protein>
    <recommendedName>
        <fullName evidence="3">cysteine desulfurase</fullName>
        <ecNumber evidence="3">2.8.1.7</ecNumber>
    </recommendedName>
</protein>
<dbReference type="EMBL" id="LAZR01017374">
    <property type="protein sequence ID" value="KKM00689.1"/>
    <property type="molecule type" value="Genomic_DNA"/>
</dbReference>
<comment type="caution">
    <text evidence="9">The sequence shown here is derived from an EMBL/GenBank/DDBJ whole genome shotgun (WGS) entry which is preliminary data.</text>
</comment>
<dbReference type="EC" id="2.8.1.7" evidence="3"/>
<dbReference type="InterPro" id="IPR015422">
    <property type="entry name" value="PyrdxlP-dep_Trfase_small"/>
</dbReference>
<evidence type="ECO:0000256" key="7">
    <source>
        <dbReference type="ARBA" id="ARBA00023014"/>
    </source>
</evidence>
<keyword evidence="6" id="KW-0408">Iron</keyword>
<evidence type="ECO:0000256" key="2">
    <source>
        <dbReference type="ARBA" id="ARBA00006490"/>
    </source>
</evidence>
<dbReference type="InterPro" id="IPR009010">
    <property type="entry name" value="Asp_de-COase-like_dom_sf"/>
</dbReference>
<keyword evidence="4" id="KW-0479">Metal-binding</keyword>
<dbReference type="PROSITE" id="PS00595">
    <property type="entry name" value="AA_TRANSFER_CLASS_5"/>
    <property type="match status" value="1"/>
</dbReference>
<keyword evidence="5" id="KW-0663">Pyridoxal phosphate</keyword>
<evidence type="ECO:0000256" key="4">
    <source>
        <dbReference type="ARBA" id="ARBA00022723"/>
    </source>
</evidence>
<evidence type="ECO:0000256" key="3">
    <source>
        <dbReference type="ARBA" id="ARBA00012239"/>
    </source>
</evidence>
<dbReference type="Gene3D" id="3.90.1150.10">
    <property type="entry name" value="Aspartate Aminotransferase, domain 1"/>
    <property type="match status" value="1"/>
</dbReference>
<comment type="cofactor">
    <cofactor evidence="1">
        <name>pyridoxal 5'-phosphate</name>
        <dbReference type="ChEBI" id="CHEBI:597326"/>
    </cofactor>
</comment>
<evidence type="ECO:0000259" key="8">
    <source>
        <dbReference type="Pfam" id="PF00266"/>
    </source>
</evidence>
<gene>
    <name evidence="9" type="ORF">LCGC14_1801930</name>
</gene>
<dbReference type="GO" id="GO:0031071">
    <property type="term" value="F:cysteine desulfurase activity"/>
    <property type="evidence" value="ECO:0007669"/>
    <property type="project" value="UniProtKB-EC"/>
</dbReference>
<organism evidence="9">
    <name type="scientific">marine sediment metagenome</name>
    <dbReference type="NCBI Taxonomy" id="412755"/>
    <lineage>
        <taxon>unclassified sequences</taxon>
        <taxon>metagenomes</taxon>
        <taxon>ecological metagenomes</taxon>
    </lineage>
</organism>
<dbReference type="InterPro" id="IPR015424">
    <property type="entry name" value="PyrdxlP-dep_Trfase"/>
</dbReference>
<reference evidence="9" key="1">
    <citation type="journal article" date="2015" name="Nature">
        <title>Complex archaea that bridge the gap between prokaryotes and eukaryotes.</title>
        <authorList>
            <person name="Spang A."/>
            <person name="Saw J.H."/>
            <person name="Jorgensen S.L."/>
            <person name="Zaremba-Niedzwiedzka K."/>
            <person name="Martijn J."/>
            <person name="Lind A.E."/>
            <person name="van Eijk R."/>
            <person name="Schleper C."/>
            <person name="Guy L."/>
            <person name="Ettema T.J."/>
        </authorList>
    </citation>
    <scope>NUCLEOTIDE SEQUENCE</scope>
</reference>
<proteinExistence type="inferred from homology"/>
<keyword evidence="7" id="KW-0411">Iron-sulfur</keyword>
<evidence type="ECO:0000313" key="9">
    <source>
        <dbReference type="EMBL" id="KKM00689.1"/>
    </source>
</evidence>
<feature type="domain" description="Aminotransferase class V" evidence="8">
    <location>
        <begin position="90"/>
        <end position="462"/>
    </location>
</feature>
<evidence type="ECO:0000256" key="5">
    <source>
        <dbReference type="ARBA" id="ARBA00022898"/>
    </source>
</evidence>
<sequence length="484" mass="51076">EDIVKGTVDANHACGGVLGPEAWTGCNVNMLTDMDQSDPISGFPIYKSLLCEIAKVGTSQGSGLDNAGLDNSEGELEVKAAVRQAPKREVYLDNNATTPLAPLVREFMHEAESSYGNASSIHAAGRISRKIIDHARRKIAQALGCTARRIVFTGSGSESNNYVLKGILSLSNNGNGGGNGSARADKKQHIVTSAIEHPSVLGVCKWLEEVVGVDVTYLPVDAAGMVNPRDLKDAMRPETALVSVMLANNETGTIQPIKELAAIAHEGGALMHTDAVQGFGKIAINLDDLGVDFLSVSAHKLNGPKGVGALYVGRGANLEPLIHGGGQEHGMRAGTENITGIAGFGRAVELIPEKLAGTDRMIALRDTLYQGIKGTVPEVRLNGHTDARLSNTLNITMPGFRGESVVLALARYGVYLSSGSACKSGSSAPSEALLAMGLGEDDAHCSLRFSLGTDTTPDDIRYVVESLRDVVARSRNFIHFVPCR</sequence>
<comment type="similarity">
    <text evidence="2">Belongs to the class-V pyridoxal-phosphate-dependent aminotransferase family. NifS/IscS subfamily.</text>
</comment>
<evidence type="ECO:0000256" key="1">
    <source>
        <dbReference type="ARBA" id="ARBA00001933"/>
    </source>
</evidence>
<dbReference type="PANTHER" id="PTHR11601:SF34">
    <property type="entry name" value="CYSTEINE DESULFURASE"/>
    <property type="match status" value="1"/>
</dbReference>
<evidence type="ECO:0000256" key="6">
    <source>
        <dbReference type="ARBA" id="ARBA00023004"/>
    </source>
</evidence>
<dbReference type="GO" id="GO:0046872">
    <property type="term" value="F:metal ion binding"/>
    <property type="evidence" value="ECO:0007669"/>
    <property type="project" value="UniProtKB-KW"/>
</dbReference>
<dbReference type="FunFam" id="3.40.640.10:FF:000084">
    <property type="entry name" value="IscS-like cysteine desulfurase"/>
    <property type="match status" value="1"/>
</dbReference>
<dbReference type="InterPro" id="IPR020578">
    <property type="entry name" value="Aminotrans_V_PyrdxlP_BS"/>
</dbReference>
<dbReference type="Gene3D" id="3.40.640.10">
    <property type="entry name" value="Type I PLP-dependent aspartate aminotransferase-like (Major domain)"/>
    <property type="match status" value="1"/>
</dbReference>
<dbReference type="InterPro" id="IPR015421">
    <property type="entry name" value="PyrdxlP-dep_Trfase_major"/>
</dbReference>